<dbReference type="AlphaFoldDB" id="A0AAJ1BY58"/>
<feature type="chain" id="PRO_5042601916" evidence="1">
    <location>
        <begin position="24"/>
        <end position="282"/>
    </location>
</feature>
<evidence type="ECO:0000256" key="1">
    <source>
        <dbReference type="SAM" id="SignalP"/>
    </source>
</evidence>
<dbReference type="Proteomes" id="UP001155380">
    <property type="component" value="Unassembled WGS sequence"/>
</dbReference>
<reference evidence="2" key="1">
    <citation type="submission" date="2022-06" db="EMBL/GenBank/DDBJ databases">
        <authorList>
            <person name="Sun Q."/>
        </authorList>
    </citation>
    <scope>NUCLEOTIDE SEQUENCE</scope>
    <source>
        <strain evidence="2">S101</strain>
    </source>
</reference>
<comment type="caution">
    <text evidence="2">The sequence shown here is derived from an EMBL/GenBank/DDBJ whole genome shotgun (WGS) entry which is preliminary data.</text>
</comment>
<keyword evidence="1" id="KW-0732">Signal</keyword>
<gene>
    <name evidence="2" type="ORF">NBH21_16785</name>
</gene>
<protein>
    <submittedName>
        <fullName evidence="2">Uncharacterized protein</fullName>
    </submittedName>
</protein>
<evidence type="ECO:0000313" key="3">
    <source>
        <dbReference type="Proteomes" id="UP001155380"/>
    </source>
</evidence>
<dbReference type="EMBL" id="JAMXLX010000005">
    <property type="protein sequence ID" value="MCO5958436.1"/>
    <property type="molecule type" value="Genomic_DNA"/>
</dbReference>
<accession>A0AAJ1BY58</accession>
<name>A0AAJ1BY58_9HYPH</name>
<feature type="signal peptide" evidence="1">
    <location>
        <begin position="1"/>
        <end position="23"/>
    </location>
</feature>
<proteinExistence type="predicted"/>
<sequence>MRASLYSATFMLLLAMSPTSTKAAEPELAGLGDGVPGASSATFFDLARSFVTDLQPDGMGWTGHALDAKLSKRLDLETDWPEGLAIDGVETVTFGSGENRRLAVLFDFGPLSEEPLAPAILALYTTAGEPQLLDAVDVGLDRETGLVEPGVLDLGDGSQAIISESSHWNSNQTYRTTSIVLADANHLQSVDDILTLSERYCGLNRLQEPVISVEPEKTGGRAAIRVEVTLRDEKVEESCDTQEKPSEARTVSVVYHWNGATKTYEPDSQDIKILEDENEKRF</sequence>
<evidence type="ECO:0000313" key="2">
    <source>
        <dbReference type="EMBL" id="MCO5958436.1"/>
    </source>
</evidence>
<dbReference type="RefSeq" id="WP_250915389.1">
    <property type="nucleotide sequence ID" value="NZ_JAMXLX010000005.1"/>
</dbReference>
<organism evidence="2 3">
    <name type="scientific">Ciceribacter sichuanensis</name>
    <dbReference type="NCBI Taxonomy" id="2949647"/>
    <lineage>
        <taxon>Bacteria</taxon>
        <taxon>Pseudomonadati</taxon>
        <taxon>Pseudomonadota</taxon>
        <taxon>Alphaproteobacteria</taxon>
        <taxon>Hyphomicrobiales</taxon>
        <taxon>Rhizobiaceae</taxon>
        <taxon>Ciceribacter</taxon>
    </lineage>
</organism>